<keyword evidence="3" id="KW-1185">Reference proteome</keyword>
<evidence type="ECO:0000313" key="2">
    <source>
        <dbReference type="EMBL" id="CBA14734.1"/>
    </source>
</evidence>
<sequence>MKSLTKCQVAAGALISAMFVTGHAAAQCCPSGGSGSPKPAAMGLGESFPVAENLSANPAWRVYKFSRDGIAYVQINDAYGRVHAAIGSVGNTAWVMPIGRDADNVGISNANMLGTVIYNSDDFTIRLLKGTKSSSWIVVPRDKK</sequence>
<protein>
    <submittedName>
        <fullName evidence="2">Hypothetical secreted protein</fullName>
    </submittedName>
</protein>
<keyword evidence="1" id="KW-0732">Signal</keyword>
<dbReference type="AlphaFoldDB" id="D2U8S8"/>
<proteinExistence type="predicted"/>
<reference evidence="2 3" key="1">
    <citation type="journal article" date="2009" name="BMC Genomics">
        <title>The complete genome sequence of Xanthomonas albilineans provides new insights into the reductive genome evolution of the xylem-limited Xanthomonadaceae.</title>
        <authorList>
            <person name="Pieretti I."/>
            <person name="Royer M."/>
            <person name="Barbe V."/>
            <person name="Carrere S."/>
            <person name="Koebnik R."/>
            <person name="Cociancich S."/>
            <person name="Couloux A."/>
            <person name="Darrasse A."/>
            <person name="Gouzy J."/>
            <person name="Jacques M.A."/>
            <person name="Lauber E."/>
            <person name="Manceau C."/>
            <person name="Mangenot S."/>
            <person name="Poussier S."/>
            <person name="Segurens B."/>
            <person name="Szurek B."/>
            <person name="Verdier V."/>
            <person name="Arlat M."/>
            <person name="Rott P."/>
        </authorList>
    </citation>
    <scope>NUCLEOTIDE SEQUENCE [LARGE SCALE GENOMIC DNA]</scope>
    <source>
        <strain evidence="3">GPE PC73 / CFBP 7063</strain>
    </source>
</reference>
<dbReference type="Proteomes" id="UP000001890">
    <property type="component" value="Chromosome"/>
</dbReference>
<accession>D2U8S8</accession>
<dbReference type="eggNOG" id="ENOG50344WN">
    <property type="taxonomic scope" value="Bacteria"/>
</dbReference>
<dbReference type="KEGG" id="xal:XALC_0189"/>
<evidence type="ECO:0000313" key="3">
    <source>
        <dbReference type="Proteomes" id="UP000001890"/>
    </source>
</evidence>
<dbReference type="EMBL" id="FP565176">
    <property type="protein sequence ID" value="CBA14734.1"/>
    <property type="molecule type" value="Genomic_DNA"/>
</dbReference>
<feature type="chain" id="PRO_5003036891" evidence="1">
    <location>
        <begin position="27"/>
        <end position="144"/>
    </location>
</feature>
<name>D2U8S8_XANAP</name>
<gene>
    <name evidence="2" type="ordered locus">XALc_0189</name>
</gene>
<evidence type="ECO:0000256" key="1">
    <source>
        <dbReference type="SAM" id="SignalP"/>
    </source>
</evidence>
<feature type="signal peptide" evidence="1">
    <location>
        <begin position="1"/>
        <end position="26"/>
    </location>
</feature>
<organism evidence="2 3">
    <name type="scientific">Xanthomonas albilineans (strain GPE PC73 / CFBP 7063)</name>
    <dbReference type="NCBI Taxonomy" id="380358"/>
    <lineage>
        <taxon>Bacteria</taxon>
        <taxon>Pseudomonadati</taxon>
        <taxon>Pseudomonadota</taxon>
        <taxon>Gammaproteobacteria</taxon>
        <taxon>Lysobacterales</taxon>
        <taxon>Lysobacteraceae</taxon>
        <taxon>Xanthomonas</taxon>
    </lineage>
</organism>